<protein>
    <submittedName>
        <fullName evidence="6">Type II secretion system protein D</fullName>
    </submittedName>
</protein>
<sequence length="2111" mass="225117" precursor="true">MRRARFFASALSVCVGLSATEFAWSQTSQPSQTRIVADTSEPGVELREGIRLFRRGDYEQSARAFRAAREGATRLSEKDREVLDDFQRRTRAALQSRAQAQAELGEAERAFKAGDHTTAFNLVKRVTANRYLSEEERQRVDALGEELRGDKKQGFWSNVFRRRGDDSETVTVEKPKVEESSIKAASHAEMVPTPPIPSQGETMTRTAARELLANGREWLSKGHLEQAERFAKEASRYQGYWLFGDTPDKLLRDIEVARQQQPDGKETQGYSDGKKAKPSNGAPAEEAESSAPRGTSIRKSDSSPSIAAAGSSNEINRQRALSLLREARRQMGAGQYDQARTLCLQAKQLNVMYRPFDETPDKLLGYMKSAAPASGQPTPKNVDPEKARQQAQSLLVQAESSLRQGKLDQAEQYLKSAESLAGKDANLGWKSSQLRKGLAFARQQKNAMNTAAKATASSAPSPKKQQAIKLVSEARKALNEGQYPQAVALAQRAKAMNVTFADFEDSPERILQAHTALRKRTQDRKDPQSVQRRVAQARHLMHRSRRLMKVGLLEEAAREAQLAAVLKAPLGKDEEKPEDLLVEIKRKLQERTDAGLAQTTPTSAPPATSMPASNASLASATKPTSDWKASNPEGAAIKTQVESLIRAGKLQEAHGLAMKLKSGNYNMHGEADTLLETIQKVDNRNKGLALLNKAKEAIDRGEKTQAKVYLTYAVRYSNSFDATERRALADLSSMITTGQATPSTALASARTTKPATPVATRTTSALPKSATPVKPIPTSTAIATNMTGQSGASRIPVQTDATAAAKTVQPVVSLEPKAPQQVSTSSTKLVAQAKSPAKMPSTPVEKKESKPATTSVAKVTPKTTTPAPKATEKEQTEESGSLFGRFARSGKSKVRTGIGSMKSIFGGKENEAEATSVAKAEPKTPTKSTKTKTPSKTSVASKTPVTEKAPGFATTSSLPAPPTAVANKTAKPVKTTVASTMASSKTETVAPTMASSKTETVAPTMTSSKTKTVASTKSPKTKTVAKVESKPAKSTMSVAELPPPPPIFGGLSKKASTPSPKMPETTAKVEQAIAQAKTPKRTESLPKLDTFPKVDKVADTSKGGTTSDVASMSGVKTLPKVDKTSAPVEKVVETSKSVAKMPEVSKQVVTSIAATTPVAKPAKESAPASTKGESMIPVEAAGASEPIPSVASKRTPEGMDRDVVPTSSTPGRRSIADRQPAFQPATELPIGGPAMGANDFPTRFTQGKASVSDTAPAPAPSGTAKTGTAPGATIPGARTTSDRDLIQESIRRERVLAQKLRQETINSLTRAGQLFTSEPESAIALLESTRATIKESALSSELTQPLVRQLDRRIQDYQNQRKRLEIENIAQRRSESIVEGQLNKEQIDLQKQQQIKELSKRFNALMDEGRFSEAETVAYQVTEIDPDEVFGHAALWRARLARHYLLINEVEEKKQEGFWEAIYEVEKASIPRSDAEPLDFPDAKFWEDLTTLRAKYRDAVDLTEKSEATRRIEQALKQPIDIDFQDTTLRDAVEFLQDSTGVNIVLDQNGLDILGLDPDVPVTLSLQGVSLKSALRLILKPMELTFLIQDEVLLITDAQETGSELVTRVYPVADLVIPIIDFNSGGIGLAGSLGGGNAGQGALGGGGQGGGGLGGGGGGFGGGGGGFGGGGGGGGGFGGGGGGGGFGGGGGGGGQGGLGQGDTGEDIAEDVMELIRTTIATDTWEENGGLGSIGYFEPNRSFVVTQTQEVHEQLADMFTQLRRLQDLQITVEVRFVDVTEEFFERIGIDFDVTFDNNNDDWIIQSDPTANQLSPPGNPLPLVNANNVAPAGPGNTARADGNHVRGVTVGRDPSGNFLQNFNIPVSQSSFAQATVPALAGLGDTTLGGTNFGIAFLNDIDVFLLMEAVQGDRRQNLVTAPKVTMFNGQTASVIVSRQVPFVTGATSNISAGAAAFDPTVSVINDGTTLQVQAVVSADRRFVRIQVIPLIQSIEPGSTRQIEVGATAGGSGLVGSAGTATATIELPTVAVQSVQTTVNVPDGGTILLGGLKTHQEARNEFGTPVLSKLPYVNRLFKNAASARISRSLMLMVTPRIIILEEEEEKLGLETTFGL</sequence>
<name>A0A518B7E5_9BACT</name>
<dbReference type="SMART" id="SM00028">
    <property type="entry name" value="TPR"/>
    <property type="match status" value="6"/>
</dbReference>
<feature type="region of interest" description="Disordered" evidence="3">
    <location>
        <begin position="1179"/>
        <end position="1215"/>
    </location>
</feature>
<dbReference type="PANTHER" id="PTHR30604:SF1">
    <property type="entry name" value="DNA UTILIZATION PROTEIN HOFQ"/>
    <property type="match status" value="1"/>
</dbReference>
<proteinExistence type="inferred from homology"/>
<feature type="region of interest" description="Disordered" evidence="3">
    <location>
        <begin position="906"/>
        <end position="1066"/>
    </location>
</feature>
<feature type="compositionally biased region" description="Polar residues" evidence="3">
    <location>
        <begin position="617"/>
        <end position="628"/>
    </location>
</feature>
<dbReference type="InterPro" id="IPR011990">
    <property type="entry name" value="TPR-like_helical_dom_sf"/>
</dbReference>
<feature type="compositionally biased region" description="Low complexity" evidence="3">
    <location>
        <begin position="923"/>
        <end position="944"/>
    </location>
</feature>
<dbReference type="Pfam" id="PF00263">
    <property type="entry name" value="Secretin"/>
    <property type="match status" value="1"/>
</dbReference>
<dbReference type="InterPro" id="IPR051808">
    <property type="entry name" value="Type_IV_pilus_biogenesis"/>
</dbReference>
<dbReference type="GO" id="GO:0009306">
    <property type="term" value="P:protein secretion"/>
    <property type="evidence" value="ECO:0007669"/>
    <property type="project" value="InterPro"/>
</dbReference>
<keyword evidence="2" id="KW-0175">Coiled coil</keyword>
<feature type="signal peptide" evidence="4">
    <location>
        <begin position="1"/>
        <end position="23"/>
    </location>
</feature>
<feature type="region of interest" description="Disordered" evidence="3">
    <location>
        <begin position="742"/>
        <end position="776"/>
    </location>
</feature>
<dbReference type="OrthoDB" id="254495at2"/>
<dbReference type="RefSeq" id="WP_145259966.1">
    <property type="nucleotide sequence ID" value="NZ_CP036279.1"/>
</dbReference>
<dbReference type="InterPro" id="IPR004846">
    <property type="entry name" value="T2SS/T3SS_dom"/>
</dbReference>
<feature type="region of interest" description="Disordered" evidence="3">
    <location>
        <begin position="1248"/>
        <end position="1284"/>
    </location>
</feature>
<feature type="compositionally biased region" description="Low complexity" evidence="3">
    <location>
        <begin position="278"/>
        <end position="292"/>
    </location>
</feature>
<feature type="compositionally biased region" description="Basic and acidic residues" evidence="3">
    <location>
        <begin position="1194"/>
        <end position="1203"/>
    </location>
</feature>
<feature type="domain" description="Type II/III secretion system secretin-like" evidence="5">
    <location>
        <begin position="1907"/>
        <end position="2094"/>
    </location>
</feature>
<feature type="compositionally biased region" description="Polar residues" evidence="3">
    <location>
        <begin position="976"/>
        <end position="1005"/>
    </location>
</feature>
<keyword evidence="4" id="KW-0732">Signal</keyword>
<feature type="chain" id="PRO_5022091833" evidence="4">
    <location>
        <begin position="24"/>
        <end position="2111"/>
    </location>
</feature>
<organism evidence="6 7">
    <name type="scientific">Kolteria novifilia</name>
    <dbReference type="NCBI Taxonomy" id="2527975"/>
    <lineage>
        <taxon>Bacteria</taxon>
        <taxon>Pseudomonadati</taxon>
        <taxon>Planctomycetota</taxon>
        <taxon>Planctomycetia</taxon>
        <taxon>Kolteriales</taxon>
        <taxon>Kolteriaceae</taxon>
        <taxon>Kolteria</taxon>
    </lineage>
</organism>
<comment type="similarity">
    <text evidence="1">Belongs to the bacterial secretin family.</text>
</comment>
<dbReference type="EMBL" id="CP036279">
    <property type="protein sequence ID" value="QDU62898.1"/>
    <property type="molecule type" value="Genomic_DNA"/>
</dbReference>
<dbReference type="PANTHER" id="PTHR30604">
    <property type="entry name" value="PROTEIN TRANSPORT PROTEIN HOFQ"/>
    <property type="match status" value="1"/>
</dbReference>
<evidence type="ECO:0000256" key="4">
    <source>
        <dbReference type="SAM" id="SignalP"/>
    </source>
</evidence>
<feature type="compositionally biased region" description="Polar residues" evidence="3">
    <location>
        <begin position="820"/>
        <end position="829"/>
    </location>
</feature>
<feature type="region of interest" description="Disordered" evidence="3">
    <location>
        <begin position="815"/>
        <end position="888"/>
    </location>
</feature>
<feature type="coiled-coil region" evidence="2">
    <location>
        <begin position="1347"/>
        <end position="1374"/>
    </location>
</feature>
<feature type="compositionally biased region" description="Polar residues" evidence="3">
    <location>
        <begin position="302"/>
        <end position="313"/>
    </location>
</feature>
<evidence type="ECO:0000256" key="3">
    <source>
        <dbReference type="SAM" id="MobiDB-lite"/>
    </source>
</evidence>
<accession>A0A518B7E5</accession>
<dbReference type="KEGG" id="knv:Pan216_37710"/>
<feature type="region of interest" description="Disordered" evidence="3">
    <location>
        <begin position="259"/>
        <end position="313"/>
    </location>
</feature>
<dbReference type="SUPFAM" id="SSF48452">
    <property type="entry name" value="TPR-like"/>
    <property type="match status" value="1"/>
</dbReference>
<evidence type="ECO:0000256" key="2">
    <source>
        <dbReference type="SAM" id="Coils"/>
    </source>
</evidence>
<feature type="compositionally biased region" description="Low complexity" evidence="3">
    <location>
        <begin position="599"/>
        <end position="616"/>
    </location>
</feature>
<feature type="compositionally biased region" description="Low complexity" evidence="3">
    <location>
        <begin position="852"/>
        <end position="869"/>
    </location>
</feature>
<evidence type="ECO:0000313" key="6">
    <source>
        <dbReference type="EMBL" id="QDU62898.1"/>
    </source>
</evidence>
<reference evidence="6 7" key="1">
    <citation type="submission" date="2019-02" db="EMBL/GenBank/DDBJ databases">
        <title>Deep-cultivation of Planctomycetes and their phenomic and genomic characterization uncovers novel biology.</title>
        <authorList>
            <person name="Wiegand S."/>
            <person name="Jogler M."/>
            <person name="Boedeker C."/>
            <person name="Pinto D."/>
            <person name="Vollmers J."/>
            <person name="Rivas-Marin E."/>
            <person name="Kohn T."/>
            <person name="Peeters S.H."/>
            <person name="Heuer A."/>
            <person name="Rast P."/>
            <person name="Oberbeckmann S."/>
            <person name="Bunk B."/>
            <person name="Jeske O."/>
            <person name="Meyerdierks A."/>
            <person name="Storesund J.E."/>
            <person name="Kallscheuer N."/>
            <person name="Luecker S."/>
            <person name="Lage O.M."/>
            <person name="Pohl T."/>
            <person name="Merkel B.J."/>
            <person name="Hornburger P."/>
            <person name="Mueller R.-W."/>
            <person name="Bruemmer F."/>
            <person name="Labrenz M."/>
            <person name="Spormann A.M."/>
            <person name="Op den Camp H."/>
            <person name="Overmann J."/>
            <person name="Amann R."/>
            <person name="Jetten M.S.M."/>
            <person name="Mascher T."/>
            <person name="Medema M.H."/>
            <person name="Devos D.P."/>
            <person name="Kaster A.-K."/>
            <person name="Ovreas L."/>
            <person name="Rohde M."/>
            <person name="Galperin M.Y."/>
            <person name="Jogler C."/>
        </authorList>
    </citation>
    <scope>NUCLEOTIDE SEQUENCE [LARGE SCALE GENOMIC DNA]</scope>
    <source>
        <strain evidence="6 7">Pan216</strain>
    </source>
</reference>
<evidence type="ECO:0000259" key="5">
    <source>
        <dbReference type="Pfam" id="PF00263"/>
    </source>
</evidence>
<feature type="region of interest" description="Disordered" evidence="3">
    <location>
        <begin position="369"/>
        <end position="393"/>
    </location>
</feature>
<keyword evidence="7" id="KW-1185">Reference proteome</keyword>
<dbReference type="Proteomes" id="UP000317093">
    <property type="component" value="Chromosome"/>
</dbReference>
<feature type="compositionally biased region" description="Polar residues" evidence="3">
    <location>
        <begin position="742"/>
        <end position="766"/>
    </location>
</feature>
<feature type="compositionally biased region" description="Low complexity" evidence="3">
    <location>
        <begin position="1254"/>
        <end position="1279"/>
    </location>
</feature>
<evidence type="ECO:0000313" key="7">
    <source>
        <dbReference type="Proteomes" id="UP000317093"/>
    </source>
</evidence>
<feature type="compositionally biased region" description="Low complexity" evidence="3">
    <location>
        <begin position="1006"/>
        <end position="1024"/>
    </location>
</feature>
<gene>
    <name evidence="6" type="primary">xcpQ</name>
    <name evidence="6" type="ORF">Pan216_37710</name>
</gene>
<feature type="region of interest" description="Disordered" evidence="3">
    <location>
        <begin position="592"/>
        <end position="631"/>
    </location>
</feature>
<dbReference type="InterPro" id="IPR019734">
    <property type="entry name" value="TPR_rpt"/>
</dbReference>
<dbReference type="Gene3D" id="1.25.40.10">
    <property type="entry name" value="Tetratricopeptide repeat domain"/>
    <property type="match status" value="1"/>
</dbReference>
<evidence type="ECO:0000256" key="1">
    <source>
        <dbReference type="RuleBase" id="RU004003"/>
    </source>
</evidence>